<evidence type="ECO:0000256" key="2">
    <source>
        <dbReference type="SAM" id="SignalP"/>
    </source>
</evidence>
<dbReference type="EMBL" id="JAYJLD010000013">
    <property type="protein sequence ID" value="MEB3102096.1"/>
    <property type="molecule type" value="Genomic_DNA"/>
</dbReference>
<proteinExistence type="predicted"/>
<protein>
    <submittedName>
        <fullName evidence="3">Polyamine ABC transporter substrate-binding protein</fullName>
    </submittedName>
</protein>
<evidence type="ECO:0000256" key="1">
    <source>
        <dbReference type="ARBA" id="ARBA00022729"/>
    </source>
</evidence>
<dbReference type="PANTHER" id="PTHR30222">
    <property type="entry name" value="SPERMIDINE/PUTRESCINE-BINDING PERIPLASMIC PROTEIN"/>
    <property type="match status" value="1"/>
</dbReference>
<dbReference type="PROSITE" id="PS51257">
    <property type="entry name" value="PROKAR_LIPOPROTEIN"/>
    <property type="match status" value="1"/>
</dbReference>
<accession>A0ABU5ZLC2</accession>
<dbReference type="SUPFAM" id="SSF53850">
    <property type="entry name" value="Periplasmic binding protein-like II"/>
    <property type="match status" value="1"/>
</dbReference>
<organism evidence="3 4">
    <name type="scientific">Ferviditalea candida</name>
    <dbReference type="NCBI Taxonomy" id="3108399"/>
    <lineage>
        <taxon>Bacteria</taxon>
        <taxon>Bacillati</taxon>
        <taxon>Bacillota</taxon>
        <taxon>Bacilli</taxon>
        <taxon>Bacillales</taxon>
        <taxon>Paenibacillaceae</taxon>
        <taxon>Ferviditalea</taxon>
    </lineage>
</organism>
<dbReference type="CDD" id="cd13589">
    <property type="entry name" value="PBP2_polyamine_RpCGA009"/>
    <property type="match status" value="1"/>
</dbReference>
<sequence>MLKKIALTFMGMALAVSLTACGGSNQASNPQSDQGSNEVKPAAQTAGVSKELVVMDWGGAISEAHKKAIFEPFEKANHVKITLVSPTDYGKFKAMVQSGNVGVDVVNVDSDFVIRGAAQNLLEKLDYSVINKDGILKDLVNDYGIGAELFSTAIAYNTDKFPAGSHPKNWTEFWDVKKFPGPRSLWKYPTGTLEAALLADGVKPEELYPLDVDRAFASLDKIKKDVKVWWNAGAQPPQLLANGEVVLAEAWNGRISTAKKEGAPEEVEFNQALIMGDSWVIPKGTPNKDLAMKFIAFAVAPEQQAAFSSNIDYAPVNQKALDLLPDKVKENLGQSADKAKNQIVVNIKWWVENFDTINERFEQWLLK</sequence>
<reference evidence="3" key="1">
    <citation type="submission" date="2023-12" db="EMBL/GenBank/DDBJ databases">
        <title>Fervidustalea candida gen. nov., sp. nov., a novel member of the family Paenibacillaceae isolated from a geothermal area.</title>
        <authorList>
            <person name="Li W.-J."/>
            <person name="Jiao J.-Y."/>
            <person name="Chen Y."/>
        </authorList>
    </citation>
    <scope>NUCLEOTIDE SEQUENCE</scope>
    <source>
        <strain evidence="3">SYSU GA230002</strain>
    </source>
</reference>
<dbReference type="RefSeq" id="WP_371754213.1">
    <property type="nucleotide sequence ID" value="NZ_JAYJLD010000013.1"/>
</dbReference>
<feature type="signal peptide" evidence="2">
    <location>
        <begin position="1"/>
        <end position="22"/>
    </location>
</feature>
<evidence type="ECO:0000313" key="4">
    <source>
        <dbReference type="Proteomes" id="UP001310386"/>
    </source>
</evidence>
<name>A0ABU5ZLC2_9BACL</name>
<keyword evidence="1 2" id="KW-0732">Signal</keyword>
<comment type="caution">
    <text evidence="3">The sequence shown here is derived from an EMBL/GenBank/DDBJ whole genome shotgun (WGS) entry which is preliminary data.</text>
</comment>
<dbReference type="PANTHER" id="PTHR30222:SF2">
    <property type="entry name" value="ABC TRANSPORTER SUBSTRATE-BINDING PROTEIN"/>
    <property type="match status" value="1"/>
</dbReference>
<dbReference type="Proteomes" id="UP001310386">
    <property type="component" value="Unassembled WGS sequence"/>
</dbReference>
<feature type="chain" id="PRO_5045805031" evidence="2">
    <location>
        <begin position="23"/>
        <end position="367"/>
    </location>
</feature>
<dbReference type="Pfam" id="PF13416">
    <property type="entry name" value="SBP_bac_8"/>
    <property type="match status" value="1"/>
</dbReference>
<gene>
    <name evidence="3" type="ORF">VF724_10515</name>
</gene>
<dbReference type="InterPro" id="IPR006059">
    <property type="entry name" value="SBP"/>
</dbReference>
<evidence type="ECO:0000313" key="3">
    <source>
        <dbReference type="EMBL" id="MEB3102096.1"/>
    </source>
</evidence>
<keyword evidence="4" id="KW-1185">Reference proteome</keyword>
<dbReference type="Gene3D" id="3.40.190.10">
    <property type="entry name" value="Periplasmic binding protein-like II"/>
    <property type="match status" value="2"/>
</dbReference>